<keyword evidence="4" id="KW-1185">Reference proteome</keyword>
<dbReference type="EMBL" id="JACAGK010000010">
    <property type="protein sequence ID" value="MDM1047622.1"/>
    <property type="molecule type" value="Genomic_DNA"/>
</dbReference>
<dbReference type="Proteomes" id="UP001170954">
    <property type="component" value="Unassembled WGS sequence"/>
</dbReference>
<dbReference type="InterPro" id="IPR020084">
    <property type="entry name" value="NUDIX_hydrolase_CS"/>
</dbReference>
<dbReference type="CDD" id="cd04690">
    <property type="entry name" value="NUDIX_Hydrolase"/>
    <property type="match status" value="1"/>
</dbReference>
<dbReference type="Gene3D" id="3.90.79.10">
    <property type="entry name" value="Nucleoside Triphosphate Pyrophosphohydrolase"/>
    <property type="match status" value="1"/>
</dbReference>
<name>A0ABT7NK74_9SPHI</name>
<comment type="caution">
    <text evidence="3">The sequence shown here is derived from an EMBL/GenBank/DDBJ whole genome shotgun (WGS) entry which is preliminary data.</text>
</comment>
<sequence length="133" mass="15169">MEIDKVALIYIKDRKVLSSINKNRELWYLPGGKRDGNETDQETLIREVKEELDVDIIPDSIAYFGTFRAQADPFKFPQGVEVKMSCYTAEFRGTPVASSEIEKIAFFEYADHVKSSAVDVLIFQDLLEKGLID</sequence>
<dbReference type="InterPro" id="IPR000086">
    <property type="entry name" value="NUDIX_hydrolase_dom"/>
</dbReference>
<dbReference type="InterPro" id="IPR015797">
    <property type="entry name" value="NUDIX_hydrolase-like_dom_sf"/>
</dbReference>
<proteinExistence type="predicted"/>
<dbReference type="Pfam" id="PF00293">
    <property type="entry name" value="NUDIX"/>
    <property type="match status" value="1"/>
</dbReference>
<evidence type="ECO:0000313" key="3">
    <source>
        <dbReference type="EMBL" id="MDM1047622.1"/>
    </source>
</evidence>
<dbReference type="PANTHER" id="PTHR43736">
    <property type="entry name" value="ADP-RIBOSE PYROPHOSPHATASE"/>
    <property type="match status" value="1"/>
</dbReference>
<gene>
    <name evidence="3" type="ORF">HX018_05115</name>
</gene>
<evidence type="ECO:0000259" key="2">
    <source>
        <dbReference type="PROSITE" id="PS51462"/>
    </source>
</evidence>
<dbReference type="PANTHER" id="PTHR43736:SF1">
    <property type="entry name" value="DIHYDRONEOPTERIN TRIPHOSPHATE DIPHOSPHATASE"/>
    <property type="match status" value="1"/>
</dbReference>
<evidence type="ECO:0000256" key="1">
    <source>
        <dbReference type="ARBA" id="ARBA00022801"/>
    </source>
</evidence>
<dbReference type="PROSITE" id="PS00893">
    <property type="entry name" value="NUDIX_BOX"/>
    <property type="match status" value="1"/>
</dbReference>
<dbReference type="RefSeq" id="WP_286650661.1">
    <property type="nucleotide sequence ID" value="NZ_JACAGK010000010.1"/>
</dbReference>
<dbReference type="PROSITE" id="PS51462">
    <property type="entry name" value="NUDIX"/>
    <property type="match status" value="1"/>
</dbReference>
<evidence type="ECO:0000313" key="4">
    <source>
        <dbReference type="Proteomes" id="UP001170954"/>
    </source>
</evidence>
<dbReference type="SUPFAM" id="SSF55811">
    <property type="entry name" value="Nudix"/>
    <property type="match status" value="1"/>
</dbReference>
<reference evidence="3" key="1">
    <citation type="submission" date="2020-06" db="EMBL/GenBank/DDBJ databases">
        <authorList>
            <person name="Dong N."/>
        </authorList>
    </citation>
    <scope>NUCLEOTIDE SEQUENCE</scope>
    <source>
        <strain evidence="3">R1692</strain>
    </source>
</reference>
<feature type="domain" description="Nudix hydrolase" evidence="2">
    <location>
        <begin position="1"/>
        <end position="131"/>
    </location>
</feature>
<organism evidence="3 4">
    <name type="scientific">Sphingobacterium hotanense</name>
    <dbReference type="NCBI Taxonomy" id="649196"/>
    <lineage>
        <taxon>Bacteria</taxon>
        <taxon>Pseudomonadati</taxon>
        <taxon>Bacteroidota</taxon>
        <taxon>Sphingobacteriia</taxon>
        <taxon>Sphingobacteriales</taxon>
        <taxon>Sphingobacteriaceae</taxon>
        <taxon>Sphingobacterium</taxon>
    </lineage>
</organism>
<reference evidence="3" key="2">
    <citation type="journal article" date="2022" name="Sci. Total Environ.">
        <title>Prevalence, transmission, and molecular epidemiology of tet(X)-positive bacteria among humans, animals, and environmental niches in China: An epidemiological, and genomic-based study.</title>
        <authorList>
            <person name="Dong N."/>
            <person name="Zeng Y."/>
            <person name="Cai C."/>
            <person name="Sun C."/>
            <person name="Lu J."/>
            <person name="Liu C."/>
            <person name="Zhou H."/>
            <person name="Sun Q."/>
            <person name="Shu L."/>
            <person name="Wang H."/>
            <person name="Wang Y."/>
            <person name="Wang S."/>
            <person name="Wu C."/>
            <person name="Chan E.W."/>
            <person name="Chen G."/>
            <person name="Shen Z."/>
            <person name="Chen S."/>
            <person name="Zhang R."/>
        </authorList>
    </citation>
    <scope>NUCLEOTIDE SEQUENCE</scope>
    <source>
        <strain evidence="3">R1692</strain>
    </source>
</reference>
<protein>
    <submittedName>
        <fullName evidence="3">NUDIX domain-containing protein</fullName>
    </submittedName>
</protein>
<keyword evidence="1" id="KW-0378">Hydrolase</keyword>
<accession>A0ABT7NK74</accession>